<dbReference type="Proteomes" id="UP000181909">
    <property type="component" value="Unassembled WGS sequence"/>
</dbReference>
<dbReference type="InterPro" id="IPR000659">
    <property type="entry name" value="Pyridox_Oxase"/>
</dbReference>
<comment type="cofactor">
    <cofactor evidence="5">
        <name>FMN</name>
        <dbReference type="ChEBI" id="CHEBI:58210"/>
    </cofactor>
    <text evidence="5">Binds 1 FMN per subunit.</text>
</comment>
<protein>
    <submittedName>
        <fullName evidence="8">Pyridoxamine 5'-phosphate oxidase</fullName>
    </submittedName>
</protein>
<dbReference type="InterPro" id="IPR012349">
    <property type="entry name" value="Split_barrel_FMN-bd"/>
</dbReference>
<dbReference type="InterPro" id="IPR019576">
    <property type="entry name" value="Pyridoxamine_oxidase_dimer_C"/>
</dbReference>
<keyword evidence="4" id="KW-0560">Oxidoreductase</keyword>
<feature type="binding site" evidence="5">
    <location>
        <position position="111"/>
    </location>
    <ligand>
        <name>FMN</name>
        <dbReference type="ChEBI" id="CHEBI:58210"/>
    </ligand>
</feature>
<dbReference type="Gene3D" id="2.30.110.10">
    <property type="entry name" value="Electron Transport, Fmn-binding Protein, Chain A"/>
    <property type="match status" value="1"/>
</dbReference>
<feature type="domain" description="Pyridoxamine 5'-phosphate oxidase N-terminal" evidence="6">
    <location>
        <begin position="64"/>
        <end position="185"/>
    </location>
</feature>
<evidence type="ECO:0000256" key="3">
    <source>
        <dbReference type="ARBA" id="ARBA00022643"/>
    </source>
</evidence>
<accession>A0A1K2AP55</accession>
<name>A0A1K2AP55_STRAR</name>
<keyword evidence="2" id="KW-0285">Flavoprotein</keyword>
<keyword evidence="3 5" id="KW-0288">FMN</keyword>
<dbReference type="SUPFAM" id="SSF50475">
    <property type="entry name" value="FMN-binding split barrel"/>
    <property type="match status" value="1"/>
</dbReference>
<dbReference type="PANTHER" id="PTHR10851:SF0">
    <property type="entry name" value="PYRIDOXINE-5'-PHOSPHATE OXIDASE"/>
    <property type="match status" value="1"/>
</dbReference>
<sequence>MRYTDHPSRPVPAIRCNGGMTDAHQSFLDLLHAQRVWDVELPGFDPAAAPPTPLPLFHRWFAEAVAAGQVEPHTMSLATTDGEGHPDVRTLMLHDVDERGWHFATHRTSAKGRQLAARPCAALGFYWPAQGRQVRVRGPVTECAPAESLADLHARSTGALASALTGSQSEVLGSLEELTRTADAAWERARAEPDAQVTSWTRYVVEAREVEFFQGDAARRHVRLRYRRQDAGWTRELLWP</sequence>
<dbReference type="AlphaFoldDB" id="A0A1K2AP55"/>
<dbReference type="GO" id="GO:0004733">
    <property type="term" value="F:pyridoxamine phosphate oxidase activity"/>
    <property type="evidence" value="ECO:0007669"/>
    <property type="project" value="InterPro"/>
</dbReference>
<dbReference type="NCBIfam" id="NF004231">
    <property type="entry name" value="PRK05679.1"/>
    <property type="match status" value="1"/>
</dbReference>
<evidence type="ECO:0000259" key="7">
    <source>
        <dbReference type="Pfam" id="PF10590"/>
    </source>
</evidence>
<feature type="domain" description="Pyridoxine 5'-phosphate oxidase dimerisation C-terminal" evidence="7">
    <location>
        <begin position="200"/>
        <end position="240"/>
    </location>
</feature>
<gene>
    <name evidence="8" type="ORF">SAMN02787144_1007184</name>
</gene>
<evidence type="ECO:0000259" key="6">
    <source>
        <dbReference type="Pfam" id="PF01243"/>
    </source>
</evidence>
<feature type="binding site" evidence="5">
    <location>
        <position position="133"/>
    </location>
    <ligand>
        <name>FMN</name>
        <dbReference type="ChEBI" id="CHEBI:58210"/>
    </ligand>
</feature>
<reference evidence="8 9" key="1">
    <citation type="submission" date="2016-11" db="EMBL/GenBank/DDBJ databases">
        <authorList>
            <person name="Jaros S."/>
            <person name="Januszkiewicz K."/>
            <person name="Wedrychowicz H."/>
        </authorList>
    </citation>
    <scope>NUCLEOTIDE SEQUENCE [LARGE SCALE GENOMIC DNA]</scope>
    <source>
        <strain evidence="8 9">OK807</strain>
    </source>
</reference>
<dbReference type="GO" id="GO:0010181">
    <property type="term" value="F:FMN binding"/>
    <property type="evidence" value="ECO:0007669"/>
    <property type="project" value="InterPro"/>
</dbReference>
<dbReference type="Pfam" id="PF01243">
    <property type="entry name" value="PNPOx_N"/>
    <property type="match status" value="1"/>
</dbReference>
<dbReference type="STRING" id="1893.SAMN02787144_1007184"/>
<comment type="similarity">
    <text evidence="1">Belongs to the pyridoxamine 5'-phosphate oxidase family.</text>
</comment>
<evidence type="ECO:0000313" key="9">
    <source>
        <dbReference type="Proteomes" id="UP000181909"/>
    </source>
</evidence>
<evidence type="ECO:0000256" key="5">
    <source>
        <dbReference type="PIRSR" id="PIRSR000190-2"/>
    </source>
</evidence>
<evidence type="ECO:0000256" key="1">
    <source>
        <dbReference type="ARBA" id="ARBA00007301"/>
    </source>
</evidence>
<feature type="binding site" evidence="5">
    <location>
        <begin position="168"/>
        <end position="169"/>
    </location>
    <ligand>
        <name>FMN</name>
        <dbReference type="ChEBI" id="CHEBI:58210"/>
    </ligand>
</feature>
<proteinExistence type="inferred from homology"/>
<evidence type="ECO:0000256" key="2">
    <source>
        <dbReference type="ARBA" id="ARBA00022630"/>
    </source>
</evidence>
<evidence type="ECO:0000256" key="4">
    <source>
        <dbReference type="ARBA" id="ARBA00023002"/>
    </source>
</evidence>
<dbReference type="InterPro" id="IPR011576">
    <property type="entry name" value="Pyridox_Oxase_N"/>
</dbReference>
<dbReference type="Pfam" id="PF10590">
    <property type="entry name" value="PNP_phzG_C"/>
    <property type="match status" value="1"/>
</dbReference>
<dbReference type="GO" id="GO:0008615">
    <property type="term" value="P:pyridoxine biosynthetic process"/>
    <property type="evidence" value="ECO:0007669"/>
    <property type="project" value="InterPro"/>
</dbReference>
<organism evidence="8 9">
    <name type="scientific">Streptomyces atratus</name>
    <dbReference type="NCBI Taxonomy" id="1893"/>
    <lineage>
        <taxon>Bacteria</taxon>
        <taxon>Bacillati</taxon>
        <taxon>Actinomycetota</taxon>
        <taxon>Actinomycetes</taxon>
        <taxon>Kitasatosporales</taxon>
        <taxon>Streptomycetaceae</taxon>
        <taxon>Streptomyces</taxon>
    </lineage>
</organism>
<dbReference type="PIRSF" id="PIRSF000190">
    <property type="entry name" value="Pyd_amn-ph_oxd"/>
    <property type="match status" value="1"/>
</dbReference>
<dbReference type="PANTHER" id="PTHR10851">
    <property type="entry name" value="PYRIDOXINE-5-PHOSPHATE OXIDASE"/>
    <property type="match status" value="1"/>
</dbReference>
<feature type="binding site" evidence="5">
    <location>
        <position position="223"/>
    </location>
    <ligand>
        <name>FMN</name>
        <dbReference type="ChEBI" id="CHEBI:58210"/>
    </ligand>
</feature>
<dbReference type="EMBL" id="FPJO01000007">
    <property type="protein sequence ID" value="SFX88185.1"/>
    <property type="molecule type" value="Genomic_DNA"/>
</dbReference>
<evidence type="ECO:0000313" key="8">
    <source>
        <dbReference type="EMBL" id="SFX88185.1"/>
    </source>
</evidence>